<keyword evidence="10 11" id="KW-0472">Membrane</keyword>
<reference evidence="13 14" key="1">
    <citation type="submission" date="2018-12" db="EMBL/GenBank/DDBJ databases">
        <title>Genome Sequence of Candidatus Viridilinea halotolerans isolated from saline sulfide-rich spring.</title>
        <authorList>
            <person name="Grouzdev D.S."/>
            <person name="Burganskaya E.I."/>
            <person name="Krutkina M.S."/>
            <person name="Sukhacheva M.V."/>
            <person name="Gorlenko V.M."/>
        </authorList>
    </citation>
    <scope>NUCLEOTIDE SEQUENCE [LARGE SCALE GENOMIC DNA]</scope>
    <source>
        <strain evidence="13">Chok-6</strain>
    </source>
</reference>
<evidence type="ECO:0000256" key="8">
    <source>
        <dbReference type="ARBA" id="ARBA00022989"/>
    </source>
</evidence>
<dbReference type="InterPro" id="IPR041489">
    <property type="entry name" value="PDZ_6"/>
</dbReference>
<dbReference type="PANTHER" id="PTHR42837">
    <property type="entry name" value="REGULATOR OF SIGMA-E PROTEASE RSEP"/>
    <property type="match status" value="1"/>
</dbReference>
<name>A0A426TTG2_9CHLR</name>
<evidence type="ECO:0000259" key="12">
    <source>
        <dbReference type="PROSITE" id="PS50106"/>
    </source>
</evidence>
<keyword evidence="5 11" id="KW-0812">Transmembrane</keyword>
<comment type="similarity">
    <text evidence="3">Belongs to the peptidase M50B family.</text>
</comment>
<dbReference type="PROSITE" id="PS50106">
    <property type="entry name" value="PDZ"/>
    <property type="match status" value="1"/>
</dbReference>
<evidence type="ECO:0000256" key="2">
    <source>
        <dbReference type="ARBA" id="ARBA00004141"/>
    </source>
</evidence>
<accession>A0A426TTG2</accession>
<keyword evidence="4 13" id="KW-0645">Protease</keyword>
<evidence type="ECO:0000313" key="14">
    <source>
        <dbReference type="Proteomes" id="UP000280307"/>
    </source>
</evidence>
<dbReference type="Proteomes" id="UP000280307">
    <property type="component" value="Unassembled WGS sequence"/>
</dbReference>
<dbReference type="Pfam" id="PF02163">
    <property type="entry name" value="Peptidase_M50"/>
    <property type="match status" value="1"/>
</dbReference>
<dbReference type="CDD" id="cd06163">
    <property type="entry name" value="S2P-M50_PDZ_RseP-like"/>
    <property type="match status" value="1"/>
</dbReference>
<comment type="cofactor">
    <cofactor evidence="1">
        <name>Zn(2+)</name>
        <dbReference type="ChEBI" id="CHEBI:29105"/>
    </cofactor>
</comment>
<dbReference type="InterPro" id="IPR004387">
    <property type="entry name" value="Pept_M50_Zn"/>
</dbReference>
<dbReference type="GO" id="GO:0004222">
    <property type="term" value="F:metalloendopeptidase activity"/>
    <property type="evidence" value="ECO:0007669"/>
    <property type="project" value="InterPro"/>
</dbReference>
<evidence type="ECO:0000256" key="10">
    <source>
        <dbReference type="ARBA" id="ARBA00023136"/>
    </source>
</evidence>
<dbReference type="PANTHER" id="PTHR42837:SF2">
    <property type="entry name" value="MEMBRANE METALLOPROTEASE ARASP2, CHLOROPLASTIC-RELATED"/>
    <property type="match status" value="1"/>
</dbReference>
<feature type="domain" description="PDZ" evidence="12">
    <location>
        <begin position="145"/>
        <end position="211"/>
    </location>
</feature>
<protein>
    <submittedName>
        <fullName evidence="13">RIP metalloprotease</fullName>
    </submittedName>
</protein>
<dbReference type="GO" id="GO:0006508">
    <property type="term" value="P:proteolysis"/>
    <property type="evidence" value="ECO:0007669"/>
    <property type="project" value="UniProtKB-KW"/>
</dbReference>
<dbReference type="InterPro" id="IPR008915">
    <property type="entry name" value="Peptidase_M50"/>
</dbReference>
<evidence type="ECO:0000256" key="11">
    <source>
        <dbReference type="SAM" id="Phobius"/>
    </source>
</evidence>
<dbReference type="AlphaFoldDB" id="A0A426TTG2"/>
<dbReference type="EMBL" id="RSAS01000761">
    <property type="protein sequence ID" value="RRR67813.1"/>
    <property type="molecule type" value="Genomic_DNA"/>
</dbReference>
<dbReference type="Gene3D" id="2.30.42.10">
    <property type="match status" value="1"/>
</dbReference>
<keyword evidence="7" id="KW-0862">Zinc</keyword>
<evidence type="ECO:0000256" key="7">
    <source>
        <dbReference type="ARBA" id="ARBA00022833"/>
    </source>
</evidence>
<keyword evidence="8 11" id="KW-1133">Transmembrane helix</keyword>
<organism evidence="13 14">
    <name type="scientific">Candidatus Viridilinea halotolerans</name>
    <dbReference type="NCBI Taxonomy" id="2491704"/>
    <lineage>
        <taxon>Bacteria</taxon>
        <taxon>Bacillati</taxon>
        <taxon>Chloroflexota</taxon>
        <taxon>Chloroflexia</taxon>
        <taxon>Chloroflexales</taxon>
        <taxon>Chloroflexineae</taxon>
        <taxon>Oscillochloridaceae</taxon>
        <taxon>Candidatus Viridilinea</taxon>
    </lineage>
</organism>
<evidence type="ECO:0000256" key="5">
    <source>
        <dbReference type="ARBA" id="ARBA00022692"/>
    </source>
</evidence>
<comment type="caution">
    <text evidence="13">The sequence shown here is derived from an EMBL/GenBank/DDBJ whole genome shotgun (WGS) entry which is preliminary data.</text>
</comment>
<keyword evidence="6" id="KW-0378">Hydrolase</keyword>
<dbReference type="InterPro" id="IPR036034">
    <property type="entry name" value="PDZ_sf"/>
</dbReference>
<dbReference type="InterPro" id="IPR001478">
    <property type="entry name" value="PDZ"/>
</dbReference>
<evidence type="ECO:0000313" key="13">
    <source>
        <dbReference type="EMBL" id="RRR67813.1"/>
    </source>
</evidence>
<dbReference type="Pfam" id="PF17820">
    <property type="entry name" value="PDZ_6"/>
    <property type="match status" value="1"/>
</dbReference>
<feature type="transmembrane region" description="Helical" evidence="11">
    <location>
        <begin position="128"/>
        <end position="147"/>
    </location>
</feature>
<dbReference type="SUPFAM" id="SSF50156">
    <property type="entry name" value="PDZ domain-like"/>
    <property type="match status" value="1"/>
</dbReference>
<evidence type="ECO:0000256" key="6">
    <source>
        <dbReference type="ARBA" id="ARBA00022801"/>
    </source>
</evidence>
<feature type="transmembrane region" description="Helical" evidence="11">
    <location>
        <begin position="26"/>
        <end position="48"/>
    </location>
</feature>
<comment type="subcellular location">
    <subcellularLocation>
        <location evidence="2">Membrane</location>
        <topology evidence="2">Multi-pass membrane protein</topology>
    </subcellularLocation>
</comment>
<proteinExistence type="inferred from homology"/>
<evidence type="ECO:0000256" key="1">
    <source>
        <dbReference type="ARBA" id="ARBA00001947"/>
    </source>
</evidence>
<keyword evidence="9 13" id="KW-0482">Metalloprotease</keyword>
<feature type="transmembrane region" description="Helical" evidence="11">
    <location>
        <begin position="362"/>
        <end position="381"/>
    </location>
</feature>
<evidence type="ECO:0000256" key="9">
    <source>
        <dbReference type="ARBA" id="ARBA00023049"/>
    </source>
</evidence>
<sequence>MHSLLTLATATVLQEATEAQGSNPLVALVAFLLMLGLLVVVHELGHFLTAIKLGIKVDEFGIGFPPRAMVMFERNGVKYTLNWLPLGGFVRFASSEDGSADDPLYGAGGSLAAASPWRKIAVMVAGPLMNLFLAMAIFAILFFAMGVPQPTGRQVLSQIFPDTPAAQAGMLPGDRLVSLDGQAVPSAAEISAVGQLRNGTPIEALVLREGQEVRLRITPGPWTAPDGAEVPVGFGFSYGAEVEHVAVGVFGAIGHGISYSFELTGRMLEALAGLPASLMGIFTPTPSPHGEPIGPLGIARATGEVIQQPGGFVNFWNLTAILSLNLFILNLLPIPALDGSHIVFALIEWLRGGKKVPPEKEAMVHALGFMALMGLMLLITVNDVMNALSGAPVLGGG</sequence>
<dbReference type="SMART" id="SM00228">
    <property type="entry name" value="PDZ"/>
    <property type="match status" value="1"/>
</dbReference>
<evidence type="ECO:0000256" key="4">
    <source>
        <dbReference type="ARBA" id="ARBA00022670"/>
    </source>
</evidence>
<gene>
    <name evidence="13" type="ORF">EI684_18375</name>
</gene>
<evidence type="ECO:0000256" key="3">
    <source>
        <dbReference type="ARBA" id="ARBA00007931"/>
    </source>
</evidence>
<dbReference type="GO" id="GO:0016020">
    <property type="term" value="C:membrane"/>
    <property type="evidence" value="ECO:0007669"/>
    <property type="project" value="UniProtKB-SubCell"/>
</dbReference>